<proteinExistence type="predicted"/>
<dbReference type="EMBL" id="CP133720">
    <property type="protein sequence ID" value="WMW79670.1"/>
    <property type="molecule type" value="Genomic_DNA"/>
</dbReference>
<name>A0ABY9REM1_9BURK</name>
<sequence>MGIFDGSWANRFGAVLRLKSHGNFIFGSYQSAGDQPQKYHICGYGEPSASEEGIGLGIVLSMLWRPIERQKKDESSHWVSGFAGQLFLDEETLSQLVLNHAVYVTEASAEVICTGSYVDKDCYIRSDIGGATLATIGSFRVSDHASPINGVWYCQMPQYDLTLELQLKDGISGWLDGYLSHKGVKYVMQGFTDNQTDDEIERPLKQGLSVCASINDGSLIVLNGYFDSETDQLVLFEQVTQATSLSMNAMQARSQTCYFGRSRREQD</sequence>
<gene>
    <name evidence="1" type="ORF">RF679_13550</name>
</gene>
<keyword evidence="2" id="KW-1185">Reference proteome</keyword>
<dbReference type="Proteomes" id="UP001181355">
    <property type="component" value="Chromosome"/>
</dbReference>
<accession>A0ABY9REM1</accession>
<dbReference type="Gene3D" id="2.40.128.30">
    <property type="entry name" value="Avidin-like"/>
    <property type="match status" value="1"/>
</dbReference>
<dbReference type="SUPFAM" id="SSF50876">
    <property type="entry name" value="Avidin/streptavidin"/>
    <property type="match status" value="1"/>
</dbReference>
<reference evidence="1" key="1">
    <citation type="submission" date="2023-09" db="EMBL/GenBank/DDBJ databases">
        <title>Undibacterium sp. 20NA77.5 isolated from freshwater.</title>
        <authorList>
            <person name="Le V."/>
            <person name="Ko S.-R."/>
            <person name="Ahn C.-Y."/>
            <person name="Oh H.-M."/>
        </authorList>
    </citation>
    <scope>NUCLEOTIDE SEQUENCE</scope>
    <source>
        <strain evidence="1">20NA77.5</strain>
    </source>
</reference>
<evidence type="ECO:0000313" key="1">
    <source>
        <dbReference type="EMBL" id="WMW79670.1"/>
    </source>
</evidence>
<evidence type="ECO:0000313" key="2">
    <source>
        <dbReference type="Proteomes" id="UP001181355"/>
    </source>
</evidence>
<dbReference type="InterPro" id="IPR036896">
    <property type="entry name" value="Avidin-like_sf"/>
</dbReference>
<organism evidence="1 2">
    <name type="scientific">Undibacterium cyanobacteriorum</name>
    <dbReference type="NCBI Taxonomy" id="3073561"/>
    <lineage>
        <taxon>Bacteria</taxon>
        <taxon>Pseudomonadati</taxon>
        <taxon>Pseudomonadota</taxon>
        <taxon>Betaproteobacteria</taxon>
        <taxon>Burkholderiales</taxon>
        <taxon>Oxalobacteraceae</taxon>
        <taxon>Undibacterium</taxon>
    </lineage>
</organism>
<protein>
    <submittedName>
        <fullName evidence="1">Uncharacterized protein</fullName>
    </submittedName>
</protein>
<dbReference type="RefSeq" id="WP_309481165.1">
    <property type="nucleotide sequence ID" value="NZ_CP133720.1"/>
</dbReference>